<protein>
    <submittedName>
        <fullName evidence="2">Protein containing PKc-like domain</fullName>
    </submittedName>
</protein>
<dbReference type="GO" id="GO:0004672">
    <property type="term" value="F:protein kinase activity"/>
    <property type="evidence" value="ECO:0007669"/>
    <property type="project" value="InterPro"/>
</dbReference>
<evidence type="ECO:0000259" key="1">
    <source>
        <dbReference type="PROSITE" id="PS50011"/>
    </source>
</evidence>
<name>A0A224Z1A6_9ACAR</name>
<dbReference type="InterPro" id="IPR000719">
    <property type="entry name" value="Prot_kinase_dom"/>
</dbReference>
<dbReference type="Gene3D" id="1.10.510.10">
    <property type="entry name" value="Transferase(Phosphotransferase) domain 1"/>
    <property type="match status" value="1"/>
</dbReference>
<evidence type="ECO:0000313" key="2">
    <source>
        <dbReference type="EMBL" id="MAA19800.1"/>
    </source>
</evidence>
<dbReference type="SUPFAM" id="SSF56112">
    <property type="entry name" value="Protein kinase-like (PK-like)"/>
    <property type="match status" value="1"/>
</dbReference>
<dbReference type="InterPro" id="IPR011009">
    <property type="entry name" value="Kinase-like_dom_sf"/>
</dbReference>
<dbReference type="GO" id="GO:0005524">
    <property type="term" value="F:ATP binding"/>
    <property type="evidence" value="ECO:0007669"/>
    <property type="project" value="InterPro"/>
</dbReference>
<dbReference type="EMBL" id="GFPF01008654">
    <property type="protein sequence ID" value="MAA19800.1"/>
    <property type="molecule type" value="Transcribed_RNA"/>
</dbReference>
<sequence>MTPWYKGLQCGSAVCSYKVPRRMFMLGMNLPWRQLLKNGFGMPQQGTEMQQKRLDHPHIIKYFTSFLENGELFIVLELADGGDLAQFL</sequence>
<feature type="domain" description="Protein kinase" evidence="1">
    <location>
        <begin position="1"/>
        <end position="88"/>
    </location>
</feature>
<organism evidence="2">
    <name type="scientific">Rhipicephalus zambeziensis</name>
    <dbReference type="NCBI Taxonomy" id="60191"/>
    <lineage>
        <taxon>Eukaryota</taxon>
        <taxon>Metazoa</taxon>
        <taxon>Ecdysozoa</taxon>
        <taxon>Arthropoda</taxon>
        <taxon>Chelicerata</taxon>
        <taxon>Arachnida</taxon>
        <taxon>Acari</taxon>
        <taxon>Parasitiformes</taxon>
        <taxon>Ixodida</taxon>
        <taxon>Ixodoidea</taxon>
        <taxon>Ixodidae</taxon>
        <taxon>Rhipicephalinae</taxon>
        <taxon>Rhipicephalus</taxon>
        <taxon>Rhipicephalus</taxon>
    </lineage>
</organism>
<proteinExistence type="predicted"/>
<reference evidence="2" key="1">
    <citation type="journal article" date="2017" name="Parasit. Vectors">
        <title>Sialotranscriptomics of Rhipicephalus zambeziensis reveals intricate expression profiles of secretory proteins and suggests tight temporal transcriptional regulation during blood-feeding.</title>
        <authorList>
            <person name="de Castro M.H."/>
            <person name="de Klerk D."/>
            <person name="Pienaar R."/>
            <person name="Rees D.J.G."/>
            <person name="Mans B.J."/>
        </authorList>
    </citation>
    <scope>NUCLEOTIDE SEQUENCE</scope>
    <source>
        <tissue evidence="2">Salivary glands</tissue>
    </source>
</reference>
<accession>A0A224Z1A6</accession>
<dbReference type="AlphaFoldDB" id="A0A224Z1A6"/>
<dbReference type="PROSITE" id="PS50011">
    <property type="entry name" value="PROTEIN_KINASE_DOM"/>
    <property type="match status" value="1"/>
</dbReference>